<proteinExistence type="predicted"/>
<keyword evidence="2" id="KW-1133">Transmembrane helix</keyword>
<evidence type="ECO:0000313" key="4">
    <source>
        <dbReference type="Proteomes" id="UP001497600"/>
    </source>
</evidence>
<feature type="compositionally biased region" description="Basic and acidic residues" evidence="1">
    <location>
        <begin position="1"/>
        <end position="12"/>
    </location>
</feature>
<name>A0ABP0EDN6_9ASCO</name>
<keyword evidence="4" id="KW-1185">Reference proteome</keyword>
<accession>A0ABP0EDN6</accession>
<evidence type="ECO:0000313" key="3">
    <source>
        <dbReference type="EMBL" id="CAK7900671.1"/>
    </source>
</evidence>
<keyword evidence="2" id="KW-0472">Membrane</keyword>
<evidence type="ECO:0000256" key="2">
    <source>
        <dbReference type="SAM" id="Phobius"/>
    </source>
</evidence>
<protein>
    <submittedName>
        <fullName evidence="3">Uncharacterized protein</fullName>
    </submittedName>
</protein>
<dbReference type="EMBL" id="OZ004255">
    <property type="protein sequence ID" value="CAK7900671.1"/>
    <property type="molecule type" value="Genomic_DNA"/>
</dbReference>
<reference evidence="3 4" key="1">
    <citation type="submission" date="2024-01" db="EMBL/GenBank/DDBJ databases">
        <authorList>
            <consortium name="Genoscope - CEA"/>
            <person name="William W."/>
        </authorList>
    </citation>
    <scope>NUCLEOTIDE SEQUENCE [LARGE SCALE GENOMIC DNA]</scope>
    <source>
        <strain evidence="3 4">29B2s-10</strain>
    </source>
</reference>
<feature type="region of interest" description="Disordered" evidence="1">
    <location>
        <begin position="1"/>
        <end position="21"/>
    </location>
</feature>
<organism evidence="3 4">
    <name type="scientific">[Candida] anglica</name>
    <dbReference type="NCBI Taxonomy" id="148631"/>
    <lineage>
        <taxon>Eukaryota</taxon>
        <taxon>Fungi</taxon>
        <taxon>Dikarya</taxon>
        <taxon>Ascomycota</taxon>
        <taxon>Saccharomycotina</taxon>
        <taxon>Pichiomycetes</taxon>
        <taxon>Debaryomycetaceae</taxon>
        <taxon>Kurtzmaniella</taxon>
    </lineage>
</organism>
<dbReference type="Proteomes" id="UP001497600">
    <property type="component" value="Chromosome C"/>
</dbReference>
<feature type="transmembrane region" description="Helical" evidence="2">
    <location>
        <begin position="38"/>
        <end position="60"/>
    </location>
</feature>
<sequence>MAQGRDGPDGPPRRKLTPGKPRFWPWGGSAVSTEAFKISIFSFYFCHYLFFDSFGIGLFIRLCRRNEKGREERKRREEFLGHFLDNSISNVTAEVGVGE</sequence>
<keyword evidence="2" id="KW-0812">Transmembrane</keyword>
<evidence type="ECO:0000256" key="1">
    <source>
        <dbReference type="SAM" id="MobiDB-lite"/>
    </source>
</evidence>
<gene>
    <name evidence="3" type="ORF">CAAN4_C08416</name>
</gene>